<feature type="compositionally biased region" description="Basic and acidic residues" evidence="1">
    <location>
        <begin position="192"/>
        <end position="202"/>
    </location>
</feature>
<organism evidence="2 3">
    <name type="scientific">Streptomyces tubercidicus</name>
    <dbReference type="NCBI Taxonomy" id="47759"/>
    <lineage>
        <taxon>Bacteria</taxon>
        <taxon>Bacillati</taxon>
        <taxon>Actinomycetota</taxon>
        <taxon>Actinomycetes</taxon>
        <taxon>Kitasatosporales</taxon>
        <taxon>Streptomycetaceae</taxon>
        <taxon>Streptomyces</taxon>
    </lineage>
</organism>
<sequence>MHFLSVGWGRLLCNQAGQVIQYAVEDSGDDAAGIPDGWNSACHTISLVVSVLACTRISGTKPVTGIGPQITRPVEVLSLVEQLPDYLAAFREDRNARAGEVFAAGVGDGREPGMQRIEVRDEGPGVLRVDRLGLTLLYVDRRHGTASLLRRLLWTAKGQEPLGAARMRWLPQPGRRVPFSTLHRGAQQGGGPREDGLCDAPR</sequence>
<protein>
    <submittedName>
        <fullName evidence="2">Uncharacterized protein</fullName>
    </submittedName>
</protein>
<proteinExistence type="predicted"/>
<name>A0A640V5J1_9ACTN</name>
<gene>
    <name evidence="2" type="ORF">Stube_69640</name>
</gene>
<comment type="caution">
    <text evidence="2">The sequence shown here is derived from an EMBL/GenBank/DDBJ whole genome shotgun (WGS) entry which is preliminary data.</text>
</comment>
<evidence type="ECO:0000256" key="1">
    <source>
        <dbReference type="SAM" id="MobiDB-lite"/>
    </source>
</evidence>
<feature type="region of interest" description="Disordered" evidence="1">
    <location>
        <begin position="178"/>
        <end position="202"/>
    </location>
</feature>
<evidence type="ECO:0000313" key="3">
    <source>
        <dbReference type="Proteomes" id="UP000431826"/>
    </source>
</evidence>
<keyword evidence="3" id="KW-1185">Reference proteome</keyword>
<dbReference type="Proteomes" id="UP000431826">
    <property type="component" value="Unassembled WGS sequence"/>
</dbReference>
<evidence type="ECO:0000313" key="2">
    <source>
        <dbReference type="EMBL" id="GFE42291.1"/>
    </source>
</evidence>
<dbReference type="AlphaFoldDB" id="A0A640V5J1"/>
<reference evidence="2 3" key="1">
    <citation type="submission" date="2019-12" db="EMBL/GenBank/DDBJ databases">
        <title>Whole genome shotgun sequence of Streptomyces tubercidicus NBRC 13090.</title>
        <authorList>
            <person name="Ichikawa N."/>
            <person name="Kimura A."/>
            <person name="Kitahashi Y."/>
            <person name="Komaki H."/>
            <person name="Tamura T."/>
        </authorList>
    </citation>
    <scope>NUCLEOTIDE SEQUENCE [LARGE SCALE GENOMIC DNA]</scope>
    <source>
        <strain evidence="2 3">NBRC 13090</strain>
    </source>
</reference>
<dbReference type="EMBL" id="BLIR01000003">
    <property type="protein sequence ID" value="GFE42291.1"/>
    <property type="molecule type" value="Genomic_DNA"/>
</dbReference>
<accession>A0A640V5J1</accession>